<evidence type="ECO:0000313" key="1">
    <source>
        <dbReference type="EMBL" id="SJZ54971.1"/>
    </source>
</evidence>
<gene>
    <name evidence="1" type="ORF">SAMN05428963_101251</name>
</gene>
<name>A0A1T4LK14_9HYPH</name>
<dbReference type="AlphaFoldDB" id="A0A1T4LK14"/>
<proteinExistence type="predicted"/>
<organism evidence="1 2">
    <name type="scientific">Consotaella salsifontis</name>
    <dbReference type="NCBI Taxonomy" id="1365950"/>
    <lineage>
        <taxon>Bacteria</taxon>
        <taxon>Pseudomonadati</taxon>
        <taxon>Pseudomonadota</taxon>
        <taxon>Alphaproteobacteria</taxon>
        <taxon>Hyphomicrobiales</taxon>
        <taxon>Aurantimonadaceae</taxon>
        <taxon>Consotaella</taxon>
    </lineage>
</organism>
<evidence type="ECO:0000313" key="2">
    <source>
        <dbReference type="Proteomes" id="UP000190135"/>
    </source>
</evidence>
<dbReference type="Proteomes" id="UP000190135">
    <property type="component" value="Unassembled WGS sequence"/>
</dbReference>
<keyword evidence="2" id="KW-1185">Reference proteome</keyword>
<reference evidence="1 2" key="1">
    <citation type="submission" date="2017-02" db="EMBL/GenBank/DDBJ databases">
        <authorList>
            <person name="Peterson S.W."/>
        </authorList>
    </citation>
    <scope>NUCLEOTIDE SEQUENCE [LARGE SCALE GENOMIC DNA]</scope>
    <source>
        <strain evidence="1 2">USBA 369</strain>
    </source>
</reference>
<dbReference type="EMBL" id="FUXL01000001">
    <property type="protein sequence ID" value="SJZ54971.1"/>
    <property type="molecule type" value="Genomic_DNA"/>
</dbReference>
<sequence>MAVAGYFADSEGYFAVPVQNRSAVPDTFWVGRRNYLVLGSDFGERSGELRDFGPEVHAVLGPLPYRDKSDILHVLIETESSFAFQSLTSNPRTKPLDGPHLAAGNQSYFSRLAYPSVLDDEPVALQIEAGVDRILLPLAFSETTGSRNEGTLLVYVEGVTSSPDIFSDDTSRVFRGSLYWHSGVRLFNLQATLQFRSRYDIIVYQIGKALFAGSATTGVLHRWDCI</sequence>
<accession>A0A1T4LK14</accession>
<protein>
    <submittedName>
        <fullName evidence="1">Uncharacterized protein</fullName>
    </submittedName>
</protein>
<dbReference type="STRING" id="1365950.SAMN05428963_101251"/>